<dbReference type="AlphaFoldDB" id="A0A0L0DQ09"/>
<accession>A0A0L0DQ09</accession>
<keyword evidence="3" id="KW-1185">Reference proteome</keyword>
<proteinExistence type="inferred from homology"/>
<dbReference type="InterPro" id="IPR011990">
    <property type="entry name" value="TPR-like_helical_dom_sf"/>
</dbReference>
<dbReference type="PANTHER" id="PTHR47874:SF4">
    <property type="entry name" value="EXPRESSED PROTEIN"/>
    <property type="match status" value="1"/>
</dbReference>
<dbReference type="Proteomes" id="UP000054408">
    <property type="component" value="Unassembled WGS sequence"/>
</dbReference>
<name>A0A0L0DQ09_THETB</name>
<organism evidence="2 3">
    <name type="scientific">Thecamonas trahens ATCC 50062</name>
    <dbReference type="NCBI Taxonomy" id="461836"/>
    <lineage>
        <taxon>Eukaryota</taxon>
        <taxon>Apusozoa</taxon>
        <taxon>Apusomonadida</taxon>
        <taxon>Apusomonadidae</taxon>
        <taxon>Thecamonas</taxon>
    </lineage>
</organism>
<gene>
    <name evidence="2" type="ORF">AMSG_10107</name>
</gene>
<dbReference type="InterPro" id="IPR044179">
    <property type="entry name" value="PPR5-like"/>
</dbReference>
<evidence type="ECO:0000313" key="2">
    <source>
        <dbReference type="EMBL" id="KNC54387.1"/>
    </source>
</evidence>
<reference evidence="2 3" key="1">
    <citation type="submission" date="2010-05" db="EMBL/GenBank/DDBJ databases">
        <title>The Genome Sequence of Thecamonas trahens ATCC 50062.</title>
        <authorList>
            <consortium name="The Broad Institute Genome Sequencing Platform"/>
            <person name="Russ C."/>
            <person name="Cuomo C."/>
            <person name="Shea T."/>
            <person name="Young S.K."/>
            <person name="Zeng Q."/>
            <person name="Koehrsen M."/>
            <person name="Haas B."/>
            <person name="Borodovsky M."/>
            <person name="Guigo R."/>
            <person name="Alvarado L."/>
            <person name="Berlin A."/>
            <person name="Bochicchio J."/>
            <person name="Borenstein D."/>
            <person name="Chapman S."/>
            <person name="Chen Z."/>
            <person name="Freedman E."/>
            <person name="Gellesch M."/>
            <person name="Goldberg J."/>
            <person name="Griggs A."/>
            <person name="Gujja S."/>
            <person name="Heilman E."/>
            <person name="Heiman D."/>
            <person name="Hepburn T."/>
            <person name="Howarth C."/>
            <person name="Jen D."/>
            <person name="Larson L."/>
            <person name="Mehta T."/>
            <person name="Park D."/>
            <person name="Pearson M."/>
            <person name="Roberts A."/>
            <person name="Saif S."/>
            <person name="Shenoy N."/>
            <person name="Sisk P."/>
            <person name="Stolte C."/>
            <person name="Sykes S."/>
            <person name="Thomson T."/>
            <person name="Walk T."/>
            <person name="White J."/>
            <person name="Yandava C."/>
            <person name="Burger G."/>
            <person name="Gray M.W."/>
            <person name="Holland P.W.H."/>
            <person name="King N."/>
            <person name="Lang F.B.F."/>
            <person name="Roger A.J."/>
            <person name="Ruiz-Trillo I."/>
            <person name="Lander E."/>
            <person name="Nusbaum C."/>
        </authorList>
    </citation>
    <scope>NUCLEOTIDE SEQUENCE [LARGE SCALE GENOMIC DNA]</scope>
    <source>
        <strain evidence="2 3">ATCC 50062</strain>
    </source>
</reference>
<comment type="similarity">
    <text evidence="1">Belongs to the PPR family. P subfamily.</text>
</comment>
<dbReference type="Gene3D" id="1.25.40.10">
    <property type="entry name" value="Tetratricopeptide repeat domain"/>
    <property type="match status" value="1"/>
</dbReference>
<dbReference type="PANTHER" id="PTHR47874">
    <property type="entry name" value="EXPRESSED PROTEIN"/>
    <property type="match status" value="1"/>
</dbReference>
<sequence length="235" mass="24586">MGGMMVFSRSITTLKRLRNAGKKGDVAGAVALFEALQADGQTPPTKAWEAMMAAHLANFDLDKAKEYADGLLAAFPANELSGKSLEPLMKSMGEAGRLGEMQALVDRLQQANISPLPISPLVQAHVKSANVDAAAEVLDGLVASAGEVNQAWIRTVLDGYFGVGSGDGVRRMAQMVEAVGGEPEPAMQSLLQRHAKSANPAMRDQAKQLLDKWFPGTAVEDGPVGGGGSNGMPGM</sequence>
<dbReference type="STRING" id="461836.A0A0L0DQ09"/>
<dbReference type="EMBL" id="GL349489">
    <property type="protein sequence ID" value="KNC54387.1"/>
    <property type="molecule type" value="Genomic_DNA"/>
</dbReference>
<dbReference type="RefSeq" id="XP_013753686.1">
    <property type="nucleotide sequence ID" value="XM_013898232.1"/>
</dbReference>
<evidence type="ECO:0000256" key="1">
    <source>
        <dbReference type="ARBA" id="ARBA00007626"/>
    </source>
</evidence>
<dbReference type="GO" id="GO:0003729">
    <property type="term" value="F:mRNA binding"/>
    <property type="evidence" value="ECO:0007669"/>
    <property type="project" value="InterPro"/>
</dbReference>
<protein>
    <submittedName>
        <fullName evidence="2">Uncharacterized protein</fullName>
    </submittedName>
</protein>
<dbReference type="GeneID" id="25568413"/>
<evidence type="ECO:0000313" key="3">
    <source>
        <dbReference type="Proteomes" id="UP000054408"/>
    </source>
</evidence>